<evidence type="ECO:0000313" key="2">
    <source>
        <dbReference type="Proteomes" id="UP000314294"/>
    </source>
</evidence>
<organism evidence="1 2">
    <name type="scientific">Liparis tanakae</name>
    <name type="common">Tanaka's snailfish</name>
    <dbReference type="NCBI Taxonomy" id="230148"/>
    <lineage>
        <taxon>Eukaryota</taxon>
        <taxon>Metazoa</taxon>
        <taxon>Chordata</taxon>
        <taxon>Craniata</taxon>
        <taxon>Vertebrata</taxon>
        <taxon>Euteleostomi</taxon>
        <taxon>Actinopterygii</taxon>
        <taxon>Neopterygii</taxon>
        <taxon>Teleostei</taxon>
        <taxon>Neoteleostei</taxon>
        <taxon>Acanthomorphata</taxon>
        <taxon>Eupercaria</taxon>
        <taxon>Perciformes</taxon>
        <taxon>Cottioidei</taxon>
        <taxon>Cottales</taxon>
        <taxon>Liparidae</taxon>
        <taxon>Liparis</taxon>
    </lineage>
</organism>
<dbReference type="AlphaFoldDB" id="A0A4Z2G5S0"/>
<keyword evidence="2" id="KW-1185">Reference proteome</keyword>
<dbReference type="EMBL" id="SRLO01000676">
    <property type="protein sequence ID" value="TNN48918.1"/>
    <property type="molecule type" value="Genomic_DNA"/>
</dbReference>
<sequence length="103" mass="11102">MLGGISRYLETWNTLASAGTGKVSLHLKPVGGYLACSSAVGRDNNNNNNNNNTTNRISLTLYPLGGVHVTVMVRLWPDFTVPLLGSRLKPSCCRDATFPVLDP</sequence>
<name>A0A4Z2G5S0_9TELE</name>
<reference evidence="1 2" key="1">
    <citation type="submission" date="2019-03" db="EMBL/GenBank/DDBJ databases">
        <title>First draft genome of Liparis tanakae, snailfish: a comprehensive survey of snailfish specific genes.</title>
        <authorList>
            <person name="Kim W."/>
            <person name="Song I."/>
            <person name="Jeong J.-H."/>
            <person name="Kim D."/>
            <person name="Kim S."/>
            <person name="Ryu S."/>
            <person name="Song J.Y."/>
            <person name="Lee S.K."/>
        </authorList>
    </citation>
    <scope>NUCLEOTIDE SEQUENCE [LARGE SCALE GENOMIC DNA]</scope>
    <source>
        <tissue evidence="1">Muscle</tissue>
    </source>
</reference>
<evidence type="ECO:0000313" key="1">
    <source>
        <dbReference type="EMBL" id="TNN48918.1"/>
    </source>
</evidence>
<accession>A0A4Z2G5S0</accession>
<protein>
    <submittedName>
        <fullName evidence="1">Uncharacterized protein</fullName>
    </submittedName>
</protein>
<comment type="caution">
    <text evidence="1">The sequence shown here is derived from an EMBL/GenBank/DDBJ whole genome shotgun (WGS) entry which is preliminary data.</text>
</comment>
<gene>
    <name evidence="1" type="ORF">EYF80_040861</name>
</gene>
<proteinExistence type="predicted"/>
<dbReference type="Proteomes" id="UP000314294">
    <property type="component" value="Unassembled WGS sequence"/>
</dbReference>